<accession>A0AAJ0DBA7</accession>
<organism evidence="2 3">
    <name type="scientific">Extremus antarcticus</name>
    <dbReference type="NCBI Taxonomy" id="702011"/>
    <lineage>
        <taxon>Eukaryota</taxon>
        <taxon>Fungi</taxon>
        <taxon>Dikarya</taxon>
        <taxon>Ascomycota</taxon>
        <taxon>Pezizomycotina</taxon>
        <taxon>Dothideomycetes</taxon>
        <taxon>Dothideomycetidae</taxon>
        <taxon>Mycosphaerellales</taxon>
        <taxon>Extremaceae</taxon>
        <taxon>Extremus</taxon>
    </lineage>
</organism>
<dbReference type="PANTHER" id="PTHR47332:SF4">
    <property type="entry name" value="SET DOMAIN-CONTAINING PROTEIN 5"/>
    <property type="match status" value="1"/>
</dbReference>
<evidence type="ECO:0000313" key="3">
    <source>
        <dbReference type="Proteomes" id="UP001271007"/>
    </source>
</evidence>
<dbReference type="Proteomes" id="UP001271007">
    <property type="component" value="Unassembled WGS sequence"/>
</dbReference>
<keyword evidence="3" id="KW-1185">Reference proteome</keyword>
<evidence type="ECO:0000313" key="2">
    <source>
        <dbReference type="EMBL" id="KAK3046812.1"/>
    </source>
</evidence>
<dbReference type="InterPro" id="IPR053185">
    <property type="entry name" value="SET_domain_protein"/>
</dbReference>
<dbReference type="EMBL" id="JAWDJX010000079">
    <property type="protein sequence ID" value="KAK3046812.1"/>
    <property type="molecule type" value="Genomic_DNA"/>
</dbReference>
<sequence length="409" mass="45134">MPDPYEVKAAAGKGLGVFATKLIKPGDIIMHDAAKMKLHRGTNDVSTQQVQDAFSGLSKADRKAFLKLHEGPVEYETRNMKIYKANSFSYAGFSVLYLKFSRVNHACMPNAEMTELDDEKDSKMVALETIGEGEEVLISYVGLLQDGSREDRRRFTKGAYGFVCECHVCCLTGTEGDLSDARRTIYAALASRRAGMEPAKYEWIDNGSAEDGRKGKILGRVERRLKVPLTEREKTAYAFLTAKLLEAEGWQTRQISDAYVHAAMGMLAQINEQKGVVVVEAARLLMAWLEASVGAMRAVRSKSSKDLKELEQFLKDVKQQDIIQTCGPFLTESGRMLKIPGSPIDATKIFAIDGRGDGYFLTRGECLDVLRAGYRRAGVGVAMTAIAAWDTGRMAELNQVLGWNAFGNP</sequence>
<evidence type="ECO:0000259" key="1">
    <source>
        <dbReference type="PROSITE" id="PS50280"/>
    </source>
</evidence>
<dbReference type="Gene3D" id="2.170.270.10">
    <property type="entry name" value="SET domain"/>
    <property type="match status" value="1"/>
</dbReference>
<dbReference type="SUPFAM" id="SSF82199">
    <property type="entry name" value="SET domain"/>
    <property type="match status" value="1"/>
</dbReference>
<reference evidence="2" key="1">
    <citation type="submission" date="2023-04" db="EMBL/GenBank/DDBJ databases">
        <title>Black Yeasts Isolated from many extreme environments.</title>
        <authorList>
            <person name="Coleine C."/>
            <person name="Stajich J.E."/>
            <person name="Selbmann L."/>
        </authorList>
    </citation>
    <scope>NUCLEOTIDE SEQUENCE</scope>
    <source>
        <strain evidence="2">CCFEE 5312</strain>
    </source>
</reference>
<dbReference type="PROSITE" id="PS50280">
    <property type="entry name" value="SET"/>
    <property type="match status" value="1"/>
</dbReference>
<gene>
    <name evidence="2" type="ORF">LTR09_011743</name>
</gene>
<dbReference type="CDD" id="cd20071">
    <property type="entry name" value="SET_SMYD"/>
    <property type="match status" value="1"/>
</dbReference>
<dbReference type="Pfam" id="PF00856">
    <property type="entry name" value="SET"/>
    <property type="match status" value="1"/>
</dbReference>
<comment type="caution">
    <text evidence="2">The sequence shown here is derived from an EMBL/GenBank/DDBJ whole genome shotgun (WGS) entry which is preliminary data.</text>
</comment>
<name>A0AAJ0DBA7_9PEZI</name>
<protein>
    <recommendedName>
        <fullName evidence="1">SET domain-containing protein</fullName>
    </recommendedName>
</protein>
<dbReference type="PANTHER" id="PTHR47332">
    <property type="entry name" value="SET DOMAIN-CONTAINING PROTEIN 5"/>
    <property type="match status" value="1"/>
</dbReference>
<dbReference type="AlphaFoldDB" id="A0AAJ0DBA7"/>
<dbReference type="InterPro" id="IPR046341">
    <property type="entry name" value="SET_dom_sf"/>
</dbReference>
<dbReference type="InterPro" id="IPR001214">
    <property type="entry name" value="SET_dom"/>
</dbReference>
<proteinExistence type="predicted"/>
<feature type="domain" description="SET" evidence="1">
    <location>
        <begin position="3"/>
        <end position="141"/>
    </location>
</feature>